<organism evidence="2 3">
    <name type="scientific">Biomphalaria glabrata</name>
    <name type="common">Bloodfluke planorb</name>
    <name type="synonym">Freshwater snail</name>
    <dbReference type="NCBI Taxonomy" id="6526"/>
    <lineage>
        <taxon>Eukaryota</taxon>
        <taxon>Metazoa</taxon>
        <taxon>Spiralia</taxon>
        <taxon>Lophotrochozoa</taxon>
        <taxon>Mollusca</taxon>
        <taxon>Gastropoda</taxon>
        <taxon>Heterobranchia</taxon>
        <taxon>Euthyneura</taxon>
        <taxon>Panpulmonata</taxon>
        <taxon>Hygrophila</taxon>
        <taxon>Lymnaeoidea</taxon>
        <taxon>Planorbidae</taxon>
        <taxon>Biomphalaria</taxon>
    </lineage>
</organism>
<proteinExistence type="predicted"/>
<dbReference type="PANTHER" id="PTHR46599:SF3">
    <property type="entry name" value="PIGGYBAC TRANSPOSABLE ELEMENT-DERIVED PROTEIN 4"/>
    <property type="match status" value="1"/>
</dbReference>
<dbReference type="PANTHER" id="PTHR46599">
    <property type="entry name" value="PIGGYBAC TRANSPOSABLE ELEMENT-DERIVED PROTEIN 4"/>
    <property type="match status" value="1"/>
</dbReference>
<protein>
    <submittedName>
        <fullName evidence="3">PiggyBac transposable element-derived protein 4-like</fullName>
    </submittedName>
</protein>
<dbReference type="GeneID" id="129924774"/>
<dbReference type="OMA" id="CMSEDSE"/>
<dbReference type="AlphaFoldDB" id="A0A9W2ZR88"/>
<evidence type="ECO:0000313" key="2">
    <source>
        <dbReference type="Proteomes" id="UP001165740"/>
    </source>
</evidence>
<accession>A0A9W2ZR88</accession>
<gene>
    <name evidence="3" type="primary">LOC129924774</name>
</gene>
<dbReference type="RefSeq" id="XP_055877478.1">
    <property type="nucleotide sequence ID" value="XM_056021503.1"/>
</dbReference>
<dbReference type="Proteomes" id="UP001165740">
    <property type="component" value="Chromosome 2"/>
</dbReference>
<name>A0A9W2ZR88_BIOGL</name>
<evidence type="ECO:0000259" key="1">
    <source>
        <dbReference type="Pfam" id="PF13843"/>
    </source>
</evidence>
<sequence>MAQDLSSDEEIEYISSEDEEWIEEEFHDDENIQPNFNEQRNYGSYDDLDQIPHAIPAFRPERPPGAHFPDSVTRQNRRNYLTPLSIFKLFFTEALVEMLCKFTNENAAATGPSKPSMYKNWKDIDVEEFYVFMGLLMYMGLVQVPNFKLYWNGKSLFNGLWARAFMTRFRFQQILCFLKVSNRDTEVATDKLAKVRFLFEFIRRKCMKLYQPSQNISIDERMVRNKGRYAFKQYIRDKPTKWGMKLWVLADSLSGYTYDFDVYLGKIEGNSSTFGLAYDVVMKLVSSLVNQGYRLFFDNFYTSFVLVIDLFKKGIVACGTIISNRKGFPTELKNVKQWEKVSKRGDMRWVRQDQVLAMQWRDNKTVSLVSTMHSANEFNYVNRRTKNNGVFEQLKVKQPQLVGDYNSFMGGVDKSDQLLNKYNMLRKTNKYWKTLFFHFIDIARVNSYILFQDWRKQNPDIEELNRSPYYSQLDFTIELIRELANIDDYDPVPTIEHMRLKTCHSILPAMVASKDRKNCKLCYSHHKIERKTRSMCSACGTFLCFSPERNCLLLYHK</sequence>
<evidence type="ECO:0000313" key="3">
    <source>
        <dbReference type="RefSeq" id="XP_055877478.1"/>
    </source>
</evidence>
<dbReference type="InterPro" id="IPR029526">
    <property type="entry name" value="PGBD"/>
</dbReference>
<reference evidence="3" key="1">
    <citation type="submission" date="2025-08" db="UniProtKB">
        <authorList>
            <consortium name="RefSeq"/>
        </authorList>
    </citation>
    <scope>IDENTIFICATION</scope>
</reference>
<keyword evidence="2" id="KW-1185">Reference proteome</keyword>
<feature type="domain" description="PiggyBac transposable element-derived protein" evidence="1">
    <location>
        <begin position="82"/>
        <end position="448"/>
    </location>
</feature>
<dbReference type="OrthoDB" id="128757at2759"/>
<dbReference type="Pfam" id="PF13843">
    <property type="entry name" value="DDE_Tnp_1_7"/>
    <property type="match status" value="1"/>
</dbReference>